<evidence type="ECO:0000313" key="3">
    <source>
        <dbReference type="EMBL" id="PLW81222.1"/>
    </source>
</evidence>
<proteinExistence type="predicted"/>
<name>A0A2N5XYM4_9GAMM</name>
<organism evidence="3 4">
    <name type="scientific">Kineobactrum sediminis</name>
    <dbReference type="NCBI Taxonomy" id="1905677"/>
    <lineage>
        <taxon>Bacteria</taxon>
        <taxon>Pseudomonadati</taxon>
        <taxon>Pseudomonadota</taxon>
        <taxon>Gammaproteobacteria</taxon>
        <taxon>Cellvibrionales</taxon>
        <taxon>Halieaceae</taxon>
        <taxon>Kineobactrum</taxon>
    </lineage>
</organism>
<keyword evidence="4" id="KW-1185">Reference proteome</keyword>
<dbReference type="EMBL" id="PKLZ01000015">
    <property type="protein sequence ID" value="PLW81222.1"/>
    <property type="molecule type" value="Genomic_DNA"/>
</dbReference>
<dbReference type="Proteomes" id="UP000234845">
    <property type="component" value="Unassembled WGS sequence"/>
</dbReference>
<evidence type="ECO:0000256" key="1">
    <source>
        <dbReference type="SAM" id="Coils"/>
    </source>
</evidence>
<reference evidence="4" key="1">
    <citation type="submission" date="2017-11" db="EMBL/GenBank/DDBJ databases">
        <title>The draft genome sequence of Chromatocurvus sp. F02.</title>
        <authorList>
            <person name="Du Z.-J."/>
            <person name="Chang Y.-Q."/>
        </authorList>
    </citation>
    <scope>NUCLEOTIDE SEQUENCE [LARGE SCALE GENOMIC DNA]</scope>
    <source>
        <strain evidence="4">F02</strain>
    </source>
</reference>
<evidence type="ECO:0000313" key="4">
    <source>
        <dbReference type="Proteomes" id="UP000234845"/>
    </source>
</evidence>
<keyword evidence="2" id="KW-0732">Signal</keyword>
<feature type="signal peptide" evidence="2">
    <location>
        <begin position="1"/>
        <end position="27"/>
    </location>
</feature>
<feature type="chain" id="PRO_5014846856" evidence="2">
    <location>
        <begin position="28"/>
        <end position="196"/>
    </location>
</feature>
<sequence length="196" mass="21778">MKALVNSSPIIIVITLLALAGCTSVPADLPEAAAPGPTPELTLNLPSREARKSCDCQERDQTFLERGFAVLAMGDPEEALAYFERYKRVENSLEAQWEADMAITWVGMLSAAEPLVVDDAMRASYERLVDRLQPEMQVHSTTLLLRDAMVSMQTMSDRIAELEATNSGLREDLEKRDEAIKRLRDLTLGQSRATRP</sequence>
<dbReference type="OrthoDB" id="5731372at2"/>
<keyword evidence="1" id="KW-0175">Coiled coil</keyword>
<dbReference type="AlphaFoldDB" id="A0A2N5XYM4"/>
<protein>
    <submittedName>
        <fullName evidence="3">Uncharacterized protein</fullName>
    </submittedName>
</protein>
<feature type="coiled-coil region" evidence="1">
    <location>
        <begin position="145"/>
        <end position="179"/>
    </location>
</feature>
<dbReference type="RefSeq" id="WP_101522620.1">
    <property type="nucleotide sequence ID" value="NZ_PKLZ01000015.1"/>
</dbReference>
<gene>
    <name evidence="3" type="ORF">CWI75_16435</name>
</gene>
<evidence type="ECO:0000256" key="2">
    <source>
        <dbReference type="SAM" id="SignalP"/>
    </source>
</evidence>
<dbReference type="PROSITE" id="PS51257">
    <property type="entry name" value="PROKAR_LIPOPROTEIN"/>
    <property type="match status" value="1"/>
</dbReference>
<comment type="caution">
    <text evidence="3">The sequence shown here is derived from an EMBL/GenBank/DDBJ whole genome shotgun (WGS) entry which is preliminary data.</text>
</comment>
<accession>A0A2N5XYM4</accession>